<evidence type="ECO:0000313" key="1">
    <source>
        <dbReference type="EMBL" id="TFK20471.1"/>
    </source>
</evidence>
<dbReference type="AlphaFoldDB" id="A0A5C3KJK7"/>
<gene>
    <name evidence="1" type="ORF">FA15DRAFT_659073</name>
</gene>
<dbReference type="Proteomes" id="UP000307440">
    <property type="component" value="Unassembled WGS sequence"/>
</dbReference>
<dbReference type="EMBL" id="ML210299">
    <property type="protein sequence ID" value="TFK20471.1"/>
    <property type="molecule type" value="Genomic_DNA"/>
</dbReference>
<keyword evidence="2" id="KW-1185">Reference proteome</keyword>
<sequence length="504" mass="56337">MAIPFFKAFSHPLAESEAFTAAPSIITALPTPFTESLTTKKRWSRPSGSSRAAWLTHTLQLERDHLDLIMMQRVSMLSCVPRDLEIICPFSPGWGDAWWSNRAVAPTGTVDDMQGSSIETYDAQLGSTHLGFFCLLRKKNLTVKPLSEQFRLSVAKNIFMYSRVLSTHHVVEAAPSVMTAAPNSLKQRNKQVTQPSFIPSLLHFPIKEDPFPVLTCPLEPPTLTSSCAHPYPTWIVRCRNAGRETITSWMPYPNWSSYYTSIYYSSFCQTYFCNHQPTVTPYPNNLYGIRLVLRVAKLLVPDSDLGFNDLRTLALYDTVSGTTPRSPDFAIIVPKQGFLRDFATRMPDHSEEHTGDGHHMRFQTLRFNLKAMAHTPDTAAKVHLPMCQNMISFKSHDPLSLAALAYPVENSVIKGPPPKGVTRRHGHQALVQCHWSTTSGAQPIEFTPFIAKCFIGVLGYTPLTPLTIITNAVLVTALVDKHKLKGIEKIDALSASRITNWNLV</sequence>
<protein>
    <submittedName>
        <fullName evidence="1">Uncharacterized protein</fullName>
    </submittedName>
</protein>
<organism evidence="1 2">
    <name type="scientific">Coprinopsis marcescibilis</name>
    <name type="common">Agaric fungus</name>
    <name type="synonym">Psathyrella marcescibilis</name>
    <dbReference type="NCBI Taxonomy" id="230819"/>
    <lineage>
        <taxon>Eukaryota</taxon>
        <taxon>Fungi</taxon>
        <taxon>Dikarya</taxon>
        <taxon>Basidiomycota</taxon>
        <taxon>Agaricomycotina</taxon>
        <taxon>Agaricomycetes</taxon>
        <taxon>Agaricomycetidae</taxon>
        <taxon>Agaricales</taxon>
        <taxon>Agaricineae</taxon>
        <taxon>Psathyrellaceae</taxon>
        <taxon>Coprinopsis</taxon>
    </lineage>
</organism>
<evidence type="ECO:0000313" key="2">
    <source>
        <dbReference type="Proteomes" id="UP000307440"/>
    </source>
</evidence>
<reference evidence="1 2" key="1">
    <citation type="journal article" date="2019" name="Nat. Ecol. Evol.">
        <title>Megaphylogeny resolves global patterns of mushroom evolution.</title>
        <authorList>
            <person name="Varga T."/>
            <person name="Krizsan K."/>
            <person name="Foldi C."/>
            <person name="Dima B."/>
            <person name="Sanchez-Garcia M."/>
            <person name="Sanchez-Ramirez S."/>
            <person name="Szollosi G.J."/>
            <person name="Szarkandi J.G."/>
            <person name="Papp V."/>
            <person name="Albert L."/>
            <person name="Andreopoulos W."/>
            <person name="Angelini C."/>
            <person name="Antonin V."/>
            <person name="Barry K.W."/>
            <person name="Bougher N.L."/>
            <person name="Buchanan P."/>
            <person name="Buyck B."/>
            <person name="Bense V."/>
            <person name="Catcheside P."/>
            <person name="Chovatia M."/>
            <person name="Cooper J."/>
            <person name="Damon W."/>
            <person name="Desjardin D."/>
            <person name="Finy P."/>
            <person name="Geml J."/>
            <person name="Haridas S."/>
            <person name="Hughes K."/>
            <person name="Justo A."/>
            <person name="Karasinski D."/>
            <person name="Kautmanova I."/>
            <person name="Kiss B."/>
            <person name="Kocsube S."/>
            <person name="Kotiranta H."/>
            <person name="LaButti K.M."/>
            <person name="Lechner B.E."/>
            <person name="Liimatainen K."/>
            <person name="Lipzen A."/>
            <person name="Lukacs Z."/>
            <person name="Mihaltcheva S."/>
            <person name="Morgado L.N."/>
            <person name="Niskanen T."/>
            <person name="Noordeloos M.E."/>
            <person name="Ohm R.A."/>
            <person name="Ortiz-Santana B."/>
            <person name="Ovrebo C."/>
            <person name="Racz N."/>
            <person name="Riley R."/>
            <person name="Savchenko A."/>
            <person name="Shiryaev A."/>
            <person name="Soop K."/>
            <person name="Spirin V."/>
            <person name="Szebenyi C."/>
            <person name="Tomsovsky M."/>
            <person name="Tulloss R.E."/>
            <person name="Uehling J."/>
            <person name="Grigoriev I.V."/>
            <person name="Vagvolgyi C."/>
            <person name="Papp T."/>
            <person name="Martin F.M."/>
            <person name="Miettinen O."/>
            <person name="Hibbett D.S."/>
            <person name="Nagy L.G."/>
        </authorList>
    </citation>
    <scope>NUCLEOTIDE SEQUENCE [LARGE SCALE GENOMIC DNA]</scope>
    <source>
        <strain evidence="1 2">CBS 121175</strain>
    </source>
</reference>
<name>A0A5C3KJK7_COPMA</name>
<proteinExistence type="predicted"/>
<accession>A0A5C3KJK7</accession>